<name>A0A9E2L5D8_9BACT</name>
<feature type="transmembrane region" description="Helical" evidence="6">
    <location>
        <begin position="139"/>
        <end position="156"/>
    </location>
</feature>
<comment type="subcellular location">
    <subcellularLocation>
        <location evidence="1">Membrane</location>
        <topology evidence="1">Multi-pass membrane protein</topology>
    </subcellularLocation>
</comment>
<keyword evidence="5" id="KW-0862">Zinc</keyword>
<dbReference type="Proteomes" id="UP000823865">
    <property type="component" value="Unassembled WGS sequence"/>
</dbReference>
<evidence type="ECO:0000256" key="5">
    <source>
        <dbReference type="PIRSR" id="PIRSR604254-1"/>
    </source>
</evidence>
<evidence type="ECO:0000256" key="2">
    <source>
        <dbReference type="ARBA" id="ARBA00022692"/>
    </source>
</evidence>
<keyword evidence="2 6" id="KW-0812">Transmembrane</keyword>
<reference evidence="7" key="1">
    <citation type="journal article" date="2021" name="PeerJ">
        <title>Extensive microbial diversity within the chicken gut microbiome revealed by metagenomics and culture.</title>
        <authorList>
            <person name="Gilroy R."/>
            <person name="Ravi A."/>
            <person name="Getino M."/>
            <person name="Pursley I."/>
            <person name="Horton D.L."/>
            <person name="Alikhan N.F."/>
            <person name="Baker D."/>
            <person name="Gharbi K."/>
            <person name="Hall N."/>
            <person name="Watson M."/>
            <person name="Adriaenssens E.M."/>
            <person name="Foster-Nyarko E."/>
            <person name="Jarju S."/>
            <person name="Secka A."/>
            <person name="Antonio M."/>
            <person name="Oren A."/>
            <person name="Chaudhuri R.R."/>
            <person name="La Ragione R."/>
            <person name="Hildebrand F."/>
            <person name="Pallen M.J."/>
        </authorList>
    </citation>
    <scope>NUCLEOTIDE SEQUENCE</scope>
    <source>
        <strain evidence="7">G3-2149</strain>
    </source>
</reference>
<feature type="transmembrane region" description="Helical" evidence="6">
    <location>
        <begin position="107"/>
        <end position="127"/>
    </location>
</feature>
<evidence type="ECO:0000256" key="6">
    <source>
        <dbReference type="SAM" id="Phobius"/>
    </source>
</evidence>
<reference evidence="7" key="2">
    <citation type="submission" date="2021-04" db="EMBL/GenBank/DDBJ databases">
        <authorList>
            <person name="Gilroy R."/>
        </authorList>
    </citation>
    <scope>NUCLEOTIDE SEQUENCE</scope>
    <source>
        <strain evidence="7">G3-2149</strain>
    </source>
</reference>
<evidence type="ECO:0000313" key="8">
    <source>
        <dbReference type="Proteomes" id="UP000823865"/>
    </source>
</evidence>
<dbReference type="AlphaFoldDB" id="A0A9E2L5D8"/>
<feature type="transmembrane region" description="Helical" evidence="6">
    <location>
        <begin position="163"/>
        <end position="181"/>
    </location>
</feature>
<organism evidence="7 8">
    <name type="scientific">Candidatus Paraprevotella stercoravium</name>
    <dbReference type="NCBI Taxonomy" id="2838725"/>
    <lineage>
        <taxon>Bacteria</taxon>
        <taxon>Pseudomonadati</taxon>
        <taxon>Bacteroidota</taxon>
        <taxon>Bacteroidia</taxon>
        <taxon>Bacteroidales</taxon>
        <taxon>Prevotellaceae</taxon>
        <taxon>Paraprevotella</taxon>
    </lineage>
</organism>
<proteinExistence type="predicted"/>
<sequence length="217" mass="24709">MSIRYTKGEERTNTWSHAGGAVLGILIGVLMLQVCWQASSRWAVFGVSLYLFGMLSSYLCSAIYHGLPARSVWKERLRRFDHAAIYWHIAGSYSPLVLTVLREEAGWGWGLFAFVWTCAAVGTVLTFRNLKEHSNLETLCYIGMGLSIVAAFRPLMESVRPEVLWWIAGEGLCFITGALFYSMNRRRYMHSVFHFFVLGGSFCHIWAVWIALEDYLS</sequence>
<dbReference type="Pfam" id="PF03006">
    <property type="entry name" value="HlyIII"/>
    <property type="match status" value="1"/>
</dbReference>
<keyword evidence="3 6" id="KW-1133">Transmembrane helix</keyword>
<protein>
    <submittedName>
        <fullName evidence="7">Hemolysin III family protein</fullName>
    </submittedName>
</protein>
<feature type="transmembrane region" description="Helical" evidence="6">
    <location>
        <begin position="45"/>
        <end position="64"/>
    </location>
</feature>
<keyword evidence="5" id="KW-0479">Metal-binding</keyword>
<comment type="caution">
    <text evidence="7">The sequence shown here is derived from an EMBL/GenBank/DDBJ whole genome shotgun (WGS) entry which is preliminary data.</text>
</comment>
<feature type="binding site" evidence="5">
    <location>
        <position position="190"/>
    </location>
    <ligand>
        <name>Zn(2+)</name>
        <dbReference type="ChEBI" id="CHEBI:29105"/>
    </ligand>
</feature>
<gene>
    <name evidence="7" type="ORF">H9789_05240</name>
</gene>
<feature type="binding site" evidence="5">
    <location>
        <position position="65"/>
    </location>
    <ligand>
        <name>Zn(2+)</name>
        <dbReference type="ChEBI" id="CHEBI:29105"/>
    </ligand>
</feature>
<dbReference type="PANTHER" id="PTHR20855:SF3">
    <property type="entry name" value="LD03007P"/>
    <property type="match status" value="1"/>
</dbReference>
<dbReference type="GO" id="GO:0046872">
    <property type="term" value="F:metal ion binding"/>
    <property type="evidence" value="ECO:0007669"/>
    <property type="project" value="UniProtKB-KW"/>
</dbReference>
<evidence type="ECO:0000313" key="7">
    <source>
        <dbReference type="EMBL" id="MBU3853212.1"/>
    </source>
</evidence>
<evidence type="ECO:0000256" key="3">
    <source>
        <dbReference type="ARBA" id="ARBA00022989"/>
    </source>
</evidence>
<feature type="transmembrane region" description="Helical" evidence="6">
    <location>
        <begin position="193"/>
        <end position="212"/>
    </location>
</feature>
<feature type="binding site" evidence="5">
    <location>
        <position position="194"/>
    </location>
    <ligand>
        <name>Zn(2+)</name>
        <dbReference type="ChEBI" id="CHEBI:29105"/>
    </ligand>
</feature>
<keyword evidence="4 6" id="KW-0472">Membrane</keyword>
<feature type="transmembrane region" description="Helical" evidence="6">
    <location>
        <begin position="21"/>
        <end position="39"/>
    </location>
</feature>
<dbReference type="EMBL" id="JAHLFU010000101">
    <property type="protein sequence ID" value="MBU3853212.1"/>
    <property type="molecule type" value="Genomic_DNA"/>
</dbReference>
<dbReference type="PANTHER" id="PTHR20855">
    <property type="entry name" value="ADIPOR/PROGESTIN RECEPTOR-RELATED"/>
    <property type="match status" value="1"/>
</dbReference>
<dbReference type="GO" id="GO:0016020">
    <property type="term" value="C:membrane"/>
    <property type="evidence" value="ECO:0007669"/>
    <property type="project" value="UniProtKB-SubCell"/>
</dbReference>
<dbReference type="InterPro" id="IPR004254">
    <property type="entry name" value="AdipoR/HlyIII-related"/>
</dbReference>
<evidence type="ECO:0000256" key="1">
    <source>
        <dbReference type="ARBA" id="ARBA00004141"/>
    </source>
</evidence>
<evidence type="ECO:0000256" key="4">
    <source>
        <dbReference type="ARBA" id="ARBA00023136"/>
    </source>
</evidence>
<feature type="transmembrane region" description="Helical" evidence="6">
    <location>
        <begin position="84"/>
        <end position="101"/>
    </location>
</feature>
<accession>A0A9E2L5D8</accession>